<proteinExistence type="predicted"/>
<sequence length="102" mass="11614">MKSRGIAALNVWTHHRIGCPVGVPAYQGRPGVPEEDDVQRKEEGGEEGQQSRDCRGGQAQDLHVLLWSLQSHYLSSREENHSFNNIPKMSSRKNRETQERAY</sequence>
<comment type="caution">
    <text evidence="2">The sequence shown here is derived from an EMBL/GenBank/DDBJ whole genome shotgun (WGS) entry which is preliminary data.</text>
</comment>
<feature type="region of interest" description="Disordered" evidence="1">
    <location>
        <begin position="20"/>
        <end position="57"/>
    </location>
</feature>
<evidence type="ECO:0000313" key="3">
    <source>
        <dbReference type="Proteomes" id="UP001054945"/>
    </source>
</evidence>
<feature type="compositionally biased region" description="Basic and acidic residues" evidence="1">
    <location>
        <begin position="93"/>
        <end position="102"/>
    </location>
</feature>
<accession>A0AAV4S6B3</accession>
<gene>
    <name evidence="2" type="ORF">CEXT_196601</name>
</gene>
<feature type="compositionally biased region" description="Basic and acidic residues" evidence="1">
    <location>
        <begin position="38"/>
        <end position="55"/>
    </location>
</feature>
<feature type="region of interest" description="Disordered" evidence="1">
    <location>
        <begin position="77"/>
        <end position="102"/>
    </location>
</feature>
<dbReference type="Proteomes" id="UP001054945">
    <property type="component" value="Unassembled WGS sequence"/>
</dbReference>
<evidence type="ECO:0000256" key="1">
    <source>
        <dbReference type="SAM" id="MobiDB-lite"/>
    </source>
</evidence>
<keyword evidence="3" id="KW-1185">Reference proteome</keyword>
<name>A0AAV4S6B3_CAEEX</name>
<dbReference type="AlphaFoldDB" id="A0AAV4S6B3"/>
<evidence type="ECO:0000313" key="2">
    <source>
        <dbReference type="EMBL" id="GIY28726.1"/>
    </source>
</evidence>
<protein>
    <submittedName>
        <fullName evidence="2">Uncharacterized protein</fullName>
    </submittedName>
</protein>
<reference evidence="2 3" key="1">
    <citation type="submission" date="2021-06" db="EMBL/GenBank/DDBJ databases">
        <title>Caerostris extrusa draft genome.</title>
        <authorList>
            <person name="Kono N."/>
            <person name="Arakawa K."/>
        </authorList>
    </citation>
    <scope>NUCLEOTIDE SEQUENCE [LARGE SCALE GENOMIC DNA]</scope>
</reference>
<dbReference type="EMBL" id="BPLR01008978">
    <property type="protein sequence ID" value="GIY28726.1"/>
    <property type="molecule type" value="Genomic_DNA"/>
</dbReference>
<organism evidence="2 3">
    <name type="scientific">Caerostris extrusa</name>
    <name type="common">Bark spider</name>
    <name type="synonym">Caerostris bankana</name>
    <dbReference type="NCBI Taxonomy" id="172846"/>
    <lineage>
        <taxon>Eukaryota</taxon>
        <taxon>Metazoa</taxon>
        <taxon>Ecdysozoa</taxon>
        <taxon>Arthropoda</taxon>
        <taxon>Chelicerata</taxon>
        <taxon>Arachnida</taxon>
        <taxon>Araneae</taxon>
        <taxon>Araneomorphae</taxon>
        <taxon>Entelegynae</taxon>
        <taxon>Araneoidea</taxon>
        <taxon>Araneidae</taxon>
        <taxon>Caerostris</taxon>
    </lineage>
</organism>